<gene>
    <name evidence="1" type="ORF">BSK52_27665</name>
</gene>
<name>A0A1R0XJA2_9BACL</name>
<reference evidence="1 2" key="1">
    <citation type="submission" date="2016-10" db="EMBL/GenBank/DDBJ databases">
        <title>Paenibacillus species isolates.</title>
        <authorList>
            <person name="Beno S.M."/>
        </authorList>
    </citation>
    <scope>NUCLEOTIDE SEQUENCE [LARGE SCALE GENOMIC DNA]</scope>
    <source>
        <strain evidence="1 2">FSL H7-0710</strain>
    </source>
</reference>
<dbReference type="OrthoDB" id="284716at2"/>
<protein>
    <recommendedName>
        <fullName evidence="3">Nucleoside 2-deoxyribosyltransferase</fullName>
    </recommendedName>
</protein>
<accession>A0A1R0XJA2</accession>
<evidence type="ECO:0000313" key="1">
    <source>
        <dbReference type="EMBL" id="OMD35148.1"/>
    </source>
</evidence>
<organism evidence="1 2">
    <name type="scientific">Paenibacillus odorifer</name>
    <dbReference type="NCBI Taxonomy" id="189426"/>
    <lineage>
        <taxon>Bacteria</taxon>
        <taxon>Bacillati</taxon>
        <taxon>Bacillota</taxon>
        <taxon>Bacilli</taxon>
        <taxon>Bacillales</taxon>
        <taxon>Paenibacillaceae</taxon>
        <taxon>Paenibacillus</taxon>
    </lineage>
</organism>
<proteinExistence type="predicted"/>
<dbReference type="EMBL" id="MPTC01000044">
    <property type="protein sequence ID" value="OMD35148.1"/>
    <property type="molecule type" value="Genomic_DNA"/>
</dbReference>
<dbReference type="AlphaFoldDB" id="A0A1R0XJA2"/>
<dbReference type="RefSeq" id="WP_042127690.1">
    <property type="nucleotide sequence ID" value="NZ_MPTC01000044.1"/>
</dbReference>
<comment type="caution">
    <text evidence="1">The sequence shown here is derived from an EMBL/GenBank/DDBJ whole genome shotgun (WGS) entry which is preliminary data.</text>
</comment>
<dbReference type="Proteomes" id="UP000187439">
    <property type="component" value="Unassembled WGS sequence"/>
</dbReference>
<dbReference type="Gene3D" id="3.40.50.450">
    <property type="match status" value="1"/>
</dbReference>
<evidence type="ECO:0000313" key="2">
    <source>
        <dbReference type="Proteomes" id="UP000187439"/>
    </source>
</evidence>
<evidence type="ECO:0008006" key="3">
    <source>
        <dbReference type="Google" id="ProtNLM"/>
    </source>
</evidence>
<sequence>MSKKYCLFCDEIVSTATDGDYDRYLGCNCSPDGFYNLLRDSYEPINSLPHQKKRDMFHIISAYIRELTDREEKVSLSADDLESIVISSRIPVTIEDKGYRLLQYLYRHSEAPGDTIVIQPLSSSYNLTYSPNLQELVYIIDKLINEQFIIREGMTFKLTDEGWNEAAAIAGGKKLKPCIVLLSDAEELHTEWMEKLLPKIEQFGYTPRLLRHTTQNREPYSLELIEESKLIIADLTGQSPEVYFTAGYALGLNIPVIWTVNSSDADNLFVQVKNIRPIVWDTAEELAVLLQQKLSL</sequence>